<feature type="region of interest" description="Disordered" evidence="1">
    <location>
        <begin position="288"/>
        <end position="325"/>
    </location>
</feature>
<dbReference type="RefSeq" id="WP_030267183.1">
    <property type="nucleotide sequence ID" value="NZ_JBHEZZ010000048.1"/>
</dbReference>
<keyword evidence="2" id="KW-0472">Membrane</keyword>
<protein>
    <submittedName>
        <fullName evidence="3">Uncharacterized protein</fullName>
    </submittedName>
</protein>
<dbReference type="Proteomes" id="UP001592528">
    <property type="component" value="Unassembled WGS sequence"/>
</dbReference>
<feature type="compositionally biased region" description="Polar residues" evidence="1">
    <location>
        <begin position="316"/>
        <end position="325"/>
    </location>
</feature>
<evidence type="ECO:0000256" key="2">
    <source>
        <dbReference type="SAM" id="Phobius"/>
    </source>
</evidence>
<organism evidence="3 4">
    <name type="scientific">Streptacidiphilus cavernicola</name>
    <dbReference type="NCBI Taxonomy" id="3342716"/>
    <lineage>
        <taxon>Bacteria</taxon>
        <taxon>Bacillati</taxon>
        <taxon>Actinomycetota</taxon>
        <taxon>Actinomycetes</taxon>
        <taxon>Kitasatosporales</taxon>
        <taxon>Streptomycetaceae</taxon>
        <taxon>Streptacidiphilus</taxon>
    </lineage>
</organism>
<evidence type="ECO:0000256" key="1">
    <source>
        <dbReference type="SAM" id="MobiDB-lite"/>
    </source>
</evidence>
<accession>A0ABV6V197</accession>
<feature type="region of interest" description="Disordered" evidence="1">
    <location>
        <begin position="208"/>
        <end position="235"/>
    </location>
</feature>
<keyword evidence="4" id="KW-1185">Reference proteome</keyword>
<evidence type="ECO:0000313" key="3">
    <source>
        <dbReference type="EMBL" id="MFC1407495.1"/>
    </source>
</evidence>
<keyword evidence="2" id="KW-1133">Transmembrane helix</keyword>
<dbReference type="EMBL" id="JBHEZZ010000048">
    <property type="protein sequence ID" value="MFC1407495.1"/>
    <property type="molecule type" value="Genomic_DNA"/>
</dbReference>
<gene>
    <name evidence="3" type="ORF">ACEZDJ_40085</name>
</gene>
<comment type="caution">
    <text evidence="3">The sequence shown here is derived from an EMBL/GenBank/DDBJ whole genome shotgun (WGS) entry which is preliminary data.</text>
</comment>
<name>A0ABV6V197_9ACTN</name>
<reference evidence="3 4" key="1">
    <citation type="submission" date="2024-09" db="EMBL/GenBank/DDBJ databases">
        <authorList>
            <person name="Lee S.D."/>
        </authorList>
    </citation>
    <scope>NUCLEOTIDE SEQUENCE [LARGE SCALE GENOMIC DNA]</scope>
    <source>
        <strain evidence="3 4">N1-5</strain>
    </source>
</reference>
<feature type="compositionally biased region" description="Basic and acidic residues" evidence="1">
    <location>
        <begin position="305"/>
        <end position="314"/>
    </location>
</feature>
<keyword evidence="2" id="KW-0812">Transmembrane</keyword>
<sequence>MLDLLDLWLAQAGLSKTAAINRLGDDDFPPGQAPQRHMAMNMLAGRAPLTREFLEAIERICFKDYDPKRVAAAVGLLEQARATDRIRLRPAGTEALESELLGTLRELRKVQEAHARSEEQRRLAVQVAFFAVQALQRTEATVAKLRTQVEQSRVAVDGSGNPELQKQLGRAMTQVEELRAAKELAEKERTDAVRVAQEAQRRIAELEDQLTQHGTDLVPTGQEPADAEPGQPLSDASAMDAVDQFLGEAFTRLDLGRELVDEAAYEAGLPSGQVPPDARVIAGAVLPSHQTPERYSGQGLSGVDAPKRDPEPEPSKTATENNASPATWELAQLLRSIRERAGVERWPLDQLSRVAFQEPPYNPQEEACRQVIVRRWMAGEYPPRRFDALARLLSALGATKEEQAKIETLLRRSLPPAGPSFIAIGELGYGRQLRMGVVAVIGREPGSGTIVDTAGATYLITHTRDLPLSPGGWVFFNVQTPPGGSTTAVNVMRTSAVPELDAQTTVLMRTILDNLSTRHNSPPPRNLRREIKIAIPLVALLLAMLITAVITWTS</sequence>
<feature type="transmembrane region" description="Helical" evidence="2">
    <location>
        <begin position="533"/>
        <end position="552"/>
    </location>
</feature>
<evidence type="ECO:0000313" key="4">
    <source>
        <dbReference type="Proteomes" id="UP001592528"/>
    </source>
</evidence>
<proteinExistence type="predicted"/>